<keyword evidence="10 14" id="KW-1133">Transmembrane helix</keyword>
<feature type="binding site" evidence="16">
    <location>
        <position position="161"/>
    </location>
    <ligand>
        <name>Zn(2+)</name>
        <dbReference type="ChEBI" id="CHEBI:29105"/>
        <note>catalytic</note>
    </ligand>
</feature>
<feature type="transmembrane region" description="Helical" evidence="14">
    <location>
        <begin position="15"/>
        <end position="35"/>
    </location>
</feature>
<reference evidence="19 20" key="1">
    <citation type="submission" date="2019-07" db="EMBL/GenBank/DDBJ databases">
        <title>Aquicoccus porphyridii gen. nov., sp. nov., isolated from a small marine red alga, Porphyridium marinum.</title>
        <authorList>
            <person name="Liu L."/>
        </authorList>
    </citation>
    <scope>NUCLEOTIDE SEQUENCE [LARGE SCALE GENOMIC DNA]</scope>
    <source>
        <strain evidence="19 20">L1 8-17</strain>
    </source>
</reference>
<evidence type="ECO:0000256" key="7">
    <source>
        <dbReference type="ARBA" id="ARBA00022737"/>
    </source>
</evidence>
<evidence type="ECO:0000313" key="19">
    <source>
        <dbReference type="EMBL" id="KAA0914824.1"/>
    </source>
</evidence>
<feature type="transmembrane region" description="Helical" evidence="14">
    <location>
        <begin position="141"/>
        <end position="158"/>
    </location>
</feature>
<evidence type="ECO:0000256" key="15">
    <source>
        <dbReference type="PIRSR" id="PIRSR006404-1"/>
    </source>
</evidence>
<keyword evidence="20" id="KW-1185">Reference proteome</keyword>
<dbReference type="Gene3D" id="3.10.580.10">
    <property type="entry name" value="CBS-domain"/>
    <property type="match status" value="1"/>
</dbReference>
<evidence type="ECO:0000256" key="1">
    <source>
        <dbReference type="ARBA" id="ARBA00004651"/>
    </source>
</evidence>
<evidence type="ECO:0000256" key="8">
    <source>
        <dbReference type="ARBA" id="ARBA00022801"/>
    </source>
</evidence>
<evidence type="ECO:0000256" key="3">
    <source>
        <dbReference type="ARBA" id="ARBA00022475"/>
    </source>
</evidence>
<keyword evidence="6 14" id="KW-0479">Metal-binding</keyword>
<feature type="domain" description="CBS" evidence="18">
    <location>
        <begin position="239"/>
        <end position="295"/>
    </location>
</feature>
<organism evidence="19 20">
    <name type="scientific">Aquicoccus porphyridii</name>
    <dbReference type="NCBI Taxonomy" id="1852029"/>
    <lineage>
        <taxon>Bacteria</taxon>
        <taxon>Pseudomonadati</taxon>
        <taxon>Pseudomonadota</taxon>
        <taxon>Alphaproteobacteria</taxon>
        <taxon>Rhodobacterales</taxon>
        <taxon>Paracoccaceae</taxon>
        <taxon>Aquicoccus</taxon>
    </lineage>
</organism>
<dbReference type="PROSITE" id="PS51371">
    <property type="entry name" value="CBS"/>
    <property type="match status" value="2"/>
</dbReference>
<protein>
    <recommendedName>
        <fullName evidence="14">Zinc metalloprotease</fullName>
    </recommendedName>
</protein>
<evidence type="ECO:0000256" key="9">
    <source>
        <dbReference type="ARBA" id="ARBA00022833"/>
    </source>
</evidence>
<dbReference type="RefSeq" id="WP_111368557.1">
    <property type="nucleotide sequence ID" value="NZ_JASHJG010000051.1"/>
</dbReference>
<dbReference type="EMBL" id="VINQ01000007">
    <property type="protein sequence ID" value="KAA0914824.1"/>
    <property type="molecule type" value="Genomic_DNA"/>
</dbReference>
<evidence type="ECO:0000256" key="4">
    <source>
        <dbReference type="ARBA" id="ARBA00022670"/>
    </source>
</evidence>
<dbReference type="GO" id="GO:0005886">
    <property type="term" value="C:plasma membrane"/>
    <property type="evidence" value="ECO:0007669"/>
    <property type="project" value="UniProtKB-SubCell"/>
</dbReference>
<keyword evidence="3" id="KW-1003">Cell membrane</keyword>
<gene>
    <name evidence="19" type="ORF">FLO80_10605</name>
</gene>
<keyword evidence="8 14" id="KW-0378">Hydrolase</keyword>
<evidence type="ECO:0000313" key="20">
    <source>
        <dbReference type="Proteomes" id="UP000325291"/>
    </source>
</evidence>
<name>A0A5A9ZCG9_9RHOB</name>
<dbReference type="InterPro" id="IPR000644">
    <property type="entry name" value="CBS_dom"/>
</dbReference>
<keyword evidence="4 14" id="KW-0645">Protease</keyword>
<keyword evidence="11 14" id="KW-0482">Metalloprotease</keyword>
<evidence type="ECO:0000256" key="5">
    <source>
        <dbReference type="ARBA" id="ARBA00022692"/>
    </source>
</evidence>
<keyword evidence="5 14" id="KW-0812">Transmembrane</keyword>
<evidence type="ECO:0000259" key="18">
    <source>
        <dbReference type="PROSITE" id="PS51371"/>
    </source>
</evidence>
<evidence type="ECO:0000256" key="11">
    <source>
        <dbReference type="ARBA" id="ARBA00023049"/>
    </source>
</evidence>
<evidence type="ECO:0000256" key="16">
    <source>
        <dbReference type="PIRSR" id="PIRSR006404-2"/>
    </source>
</evidence>
<dbReference type="Pfam" id="PF02163">
    <property type="entry name" value="Peptidase_M50"/>
    <property type="match status" value="2"/>
</dbReference>
<dbReference type="SUPFAM" id="SSF54631">
    <property type="entry name" value="CBS-domain pair"/>
    <property type="match status" value="1"/>
</dbReference>
<comment type="subcellular location">
    <subcellularLocation>
        <location evidence="1">Cell membrane</location>
        <topology evidence="1">Multi-pass membrane protein</topology>
    </subcellularLocation>
</comment>
<feature type="binding site" evidence="16">
    <location>
        <position position="62"/>
    </location>
    <ligand>
        <name>Zn(2+)</name>
        <dbReference type="ChEBI" id="CHEBI:29105"/>
        <note>catalytic</note>
    </ligand>
</feature>
<proteinExistence type="inferred from homology"/>
<comment type="similarity">
    <text evidence="2 14">Belongs to the peptidase M50B family.</text>
</comment>
<evidence type="ECO:0000256" key="6">
    <source>
        <dbReference type="ARBA" id="ARBA00022723"/>
    </source>
</evidence>
<keyword evidence="13 14" id="KW-0472">Membrane</keyword>
<dbReference type="PANTHER" id="PTHR39188">
    <property type="entry name" value="MEMBRANE-ASSOCIATED ZINC METALLOPROTEASE M50B"/>
    <property type="match status" value="1"/>
</dbReference>
<sequence length="359" mass="38468">MNWSFSIGDVRGTQIRVHATFFLLLAWVMAAAWLVEGPGAAIVNVVFIMAVFACVVLHELGHVTMARQFGVGTRDITLLPIGGLARLERIPEDPRQEILIALAGPAVNIVIWLILTVVLGASFSFNVLQSLEDPGLGFLERLAAVNLLLVLFNMIPAFPMDGGRVFRAVLAVFMDRVKATQLAAQAGQVMAFLFGFLGLTGGSPLLILIAIFIFFAAGAESSQAMLRDRAHGARARDAMITSFEALGPQDTMEAAAHAVLRTEQSEFPVVGPDRRFVGMLTRASILGASEAGHRTAPVSGAVTTGIPELRLDAPMDEVLDALASSDAPAVAITDRGGHFLGYITRENIGEWVILSRRLV</sequence>
<evidence type="ECO:0000256" key="17">
    <source>
        <dbReference type="PROSITE-ProRule" id="PRU00703"/>
    </source>
</evidence>
<keyword evidence="9 14" id="KW-0862">Zinc</keyword>
<dbReference type="GO" id="GO:0006508">
    <property type="term" value="P:proteolysis"/>
    <property type="evidence" value="ECO:0007669"/>
    <property type="project" value="UniProtKB-KW"/>
</dbReference>
<keyword evidence="7" id="KW-0677">Repeat</keyword>
<dbReference type="AlphaFoldDB" id="A0A5A9ZCG9"/>
<evidence type="ECO:0000256" key="2">
    <source>
        <dbReference type="ARBA" id="ARBA00007931"/>
    </source>
</evidence>
<feature type="transmembrane region" description="Helical" evidence="14">
    <location>
        <begin position="41"/>
        <end position="60"/>
    </location>
</feature>
<feature type="domain" description="CBS" evidence="18">
    <location>
        <begin position="302"/>
        <end position="358"/>
    </location>
</feature>
<dbReference type="GO" id="GO:0046872">
    <property type="term" value="F:metal ion binding"/>
    <property type="evidence" value="ECO:0007669"/>
    <property type="project" value="UniProtKB-UniRule"/>
</dbReference>
<evidence type="ECO:0000256" key="13">
    <source>
        <dbReference type="ARBA" id="ARBA00023136"/>
    </source>
</evidence>
<dbReference type="PANTHER" id="PTHR39188:SF3">
    <property type="entry name" value="STAGE IV SPORULATION PROTEIN FB"/>
    <property type="match status" value="1"/>
</dbReference>
<dbReference type="Proteomes" id="UP000325291">
    <property type="component" value="Unassembled WGS sequence"/>
</dbReference>
<dbReference type="PIRSF" id="PIRSF006404">
    <property type="entry name" value="UCP006404_Pept_M50_CBS"/>
    <property type="match status" value="1"/>
</dbReference>
<comment type="cofactor">
    <cofactor evidence="14 16">
        <name>Zn(2+)</name>
        <dbReference type="ChEBI" id="CHEBI:29105"/>
    </cofactor>
    <text evidence="14 16">Binds 1 zinc ion per subunit.</text>
</comment>
<comment type="caution">
    <text evidence="19">The sequence shown here is derived from an EMBL/GenBank/DDBJ whole genome shotgun (WGS) entry which is preliminary data.</text>
</comment>
<feature type="transmembrane region" description="Helical" evidence="14">
    <location>
        <begin position="98"/>
        <end position="121"/>
    </location>
</feature>
<feature type="binding site" evidence="16">
    <location>
        <position position="58"/>
    </location>
    <ligand>
        <name>Zn(2+)</name>
        <dbReference type="ChEBI" id="CHEBI:29105"/>
        <note>catalytic</note>
    </ligand>
</feature>
<dbReference type="GO" id="GO:0008237">
    <property type="term" value="F:metallopeptidase activity"/>
    <property type="evidence" value="ECO:0007669"/>
    <property type="project" value="UniProtKB-UniRule"/>
</dbReference>
<dbReference type="InterPro" id="IPR046342">
    <property type="entry name" value="CBS_dom_sf"/>
</dbReference>
<accession>A0A5A9ZCG9</accession>
<feature type="active site" evidence="15">
    <location>
        <position position="59"/>
    </location>
</feature>
<evidence type="ECO:0000256" key="14">
    <source>
        <dbReference type="PIRNR" id="PIRNR006404"/>
    </source>
</evidence>
<evidence type="ECO:0000256" key="10">
    <source>
        <dbReference type="ARBA" id="ARBA00022989"/>
    </source>
</evidence>
<dbReference type="Pfam" id="PF00571">
    <property type="entry name" value="CBS"/>
    <property type="match status" value="1"/>
</dbReference>
<evidence type="ECO:0000256" key="12">
    <source>
        <dbReference type="ARBA" id="ARBA00023122"/>
    </source>
</evidence>
<keyword evidence="12 17" id="KW-0129">CBS domain</keyword>
<dbReference type="CDD" id="cd06164">
    <property type="entry name" value="S2P-M50_SpoIVFB_CBS"/>
    <property type="match status" value="1"/>
</dbReference>
<dbReference type="InterPro" id="IPR016483">
    <property type="entry name" value="UCP006404_Pept_M50_CBS"/>
</dbReference>
<comment type="caution">
    <text evidence="14">Lacks conserved residue(s) required for the propagation of feature annotation.</text>
</comment>
<dbReference type="InterPro" id="IPR008915">
    <property type="entry name" value="Peptidase_M50"/>
</dbReference>